<sequence>MIHVVARTQETGSLFLENHFSLRARLIFEHGQKSYFSLLNKIINDSPDEYACIVHDDVLLCHDFNHKIDSLLEILNRDWPNWGVAGNAGVATCKFGYSASQTVRYLSDPQGGPNLVGHILPAMHIDGNVMLLNIKELRERSVNLPAFEGFHLYNIILSIEAICAGLGVLVAPQLACWHGSAGNQKEFDLASTSSAFQVYISKRIKNRYLKTINGNIQIHLTGSIYKPHIGIDLEIEGLRTACNNRREKKVAIVTRTTFNRPELLDRCLRSISSLIAQSGSLIEFKSYIVTNYDKPNNIEVPSSVEILMAPYSTDVDSRFLLVRFAADHIDADHFWFIDDDDWVFPNEAERLSLTINSSPLNSVFFVDCERYKETQISSGNTTKVELFKSKAEIYFSSEKFLYSLSGYNNSPFCGVIYSRNALLSLPDKAVEAVTYLEDFYTTLHTLLACESIPVVINKLLVGISVRETGNTITEQDRTKWNSSMSELVSSIVNNSTLSQMLSLPLGAIHNKYSEADVAHIKAQHEADLARINMIISSRSWRMTLPLRNIAWLIRKIRSRLNSYFSA</sequence>
<name>A0ACD5HE08_9PROT</name>
<accession>A0ACD5HE08</accession>
<evidence type="ECO:0000313" key="2">
    <source>
        <dbReference type="Proteomes" id="UP001195965"/>
    </source>
</evidence>
<keyword evidence="2" id="KW-1185">Reference proteome</keyword>
<dbReference type="EC" id="2.4.-.-" evidence="1"/>
<dbReference type="Proteomes" id="UP001195965">
    <property type="component" value="Chromosome"/>
</dbReference>
<keyword evidence="1" id="KW-0328">Glycosyltransferase</keyword>
<gene>
    <name evidence="1" type="ORF">HHS34_010565</name>
</gene>
<reference evidence="1 2" key="1">
    <citation type="journal article" date="2021" name="ISME J.">
        <title>Genomic evolution of the class Acidithiobacillia: deep-branching Proteobacteria living in extreme acidic conditions.</title>
        <authorList>
            <person name="Moya-Beltran A."/>
            <person name="Beard S."/>
            <person name="Rojas-Villalobos C."/>
            <person name="Issotta F."/>
            <person name="Gallardo Y."/>
            <person name="Ulloa R."/>
            <person name="Giaveno A."/>
            <person name="Degli Esposti M."/>
            <person name="Johnson D.B."/>
            <person name="Quatrini R."/>
        </authorList>
    </citation>
    <scope>NUCLEOTIDE SEQUENCE [LARGE SCALE GENOMIC DNA]</scope>
    <source>
        <strain evidence="1 2">GG1-14</strain>
    </source>
</reference>
<keyword evidence="1" id="KW-0808">Transferase</keyword>
<evidence type="ECO:0000313" key="1">
    <source>
        <dbReference type="EMBL" id="XRI72883.1"/>
    </source>
</evidence>
<organism evidence="1 2">
    <name type="scientific">Acidithiobacillus montserratensis</name>
    <dbReference type="NCBI Taxonomy" id="2729135"/>
    <lineage>
        <taxon>Bacteria</taxon>
        <taxon>Pseudomonadati</taxon>
        <taxon>Pseudomonadota</taxon>
        <taxon>Acidithiobacillia</taxon>
        <taxon>Acidithiobacillales</taxon>
        <taxon>Acidithiobacillaceae</taxon>
        <taxon>Acidithiobacillus</taxon>
    </lineage>
</organism>
<protein>
    <submittedName>
        <fullName evidence="1">Glycosyltransferase family A protein</fullName>
        <ecNumber evidence="1">2.4.-.-</ecNumber>
    </submittedName>
</protein>
<proteinExistence type="predicted"/>
<dbReference type="EMBL" id="CP127526">
    <property type="protein sequence ID" value="XRI72883.1"/>
    <property type="molecule type" value="Genomic_DNA"/>
</dbReference>